<name>A0A4U0YP56_9RHOB</name>
<comment type="caution">
    <text evidence="2">The sequence shown here is derived from an EMBL/GenBank/DDBJ whole genome shotgun (WGS) entry which is preliminary data.</text>
</comment>
<evidence type="ECO:0000313" key="2">
    <source>
        <dbReference type="EMBL" id="TKA94200.1"/>
    </source>
</evidence>
<feature type="region of interest" description="Disordered" evidence="1">
    <location>
        <begin position="17"/>
        <end position="84"/>
    </location>
</feature>
<accession>A0A4U0YP56</accession>
<proteinExistence type="predicted"/>
<dbReference type="EMBL" id="SWAU01000424">
    <property type="protein sequence ID" value="TKA94200.1"/>
    <property type="molecule type" value="Genomic_DNA"/>
</dbReference>
<evidence type="ECO:0000256" key="1">
    <source>
        <dbReference type="SAM" id="MobiDB-lite"/>
    </source>
</evidence>
<dbReference type="Proteomes" id="UP000306340">
    <property type="component" value="Unassembled WGS sequence"/>
</dbReference>
<gene>
    <name evidence="2" type="ORF">FAZ78_23625</name>
</gene>
<organism evidence="2 3">
    <name type="scientific">Cereibacter changlensis</name>
    <dbReference type="NCBI Taxonomy" id="402884"/>
    <lineage>
        <taxon>Bacteria</taxon>
        <taxon>Pseudomonadati</taxon>
        <taxon>Pseudomonadota</taxon>
        <taxon>Alphaproteobacteria</taxon>
        <taxon>Rhodobacterales</taxon>
        <taxon>Paracoccaceae</taxon>
        <taxon>Cereibacter</taxon>
    </lineage>
</organism>
<sequence length="84" mass="9000">MLDPDTCRDLHRIFCASDRHPQGGDGASDPTMPGCVMAGSPRQSGRPPRREGPMSCLRFRPAPLDGTRARPRPPAGGCPVTMTD</sequence>
<dbReference type="AlphaFoldDB" id="A0A4U0YP56"/>
<protein>
    <submittedName>
        <fullName evidence="2">Uncharacterized protein</fullName>
    </submittedName>
</protein>
<reference evidence="2 3" key="1">
    <citation type="submission" date="2019-04" db="EMBL/GenBank/DDBJ databases">
        <title>Crypto-aerobic microbial life in anoxic (sulfidic) marine sediments.</title>
        <authorList>
            <person name="Bhattacharya S."/>
            <person name="Roy C."/>
            <person name="Mondal N."/>
            <person name="Sarkar J."/>
            <person name="Mandal S."/>
            <person name="Rameez M.J."/>
            <person name="Ghosh W."/>
        </authorList>
    </citation>
    <scope>NUCLEOTIDE SEQUENCE [LARGE SCALE GENOMIC DNA]</scope>
    <source>
        <strain evidence="2 3">SBBC</strain>
    </source>
</reference>
<evidence type="ECO:0000313" key="3">
    <source>
        <dbReference type="Proteomes" id="UP000306340"/>
    </source>
</evidence>